<dbReference type="Gene3D" id="1.10.3720.10">
    <property type="entry name" value="MetI-like"/>
    <property type="match status" value="1"/>
</dbReference>
<dbReference type="AlphaFoldDB" id="A0A0K8P9G0"/>
<keyword evidence="4" id="KW-0997">Cell inner membrane</keyword>
<comment type="subcellular location">
    <subcellularLocation>
        <location evidence="1">Cell inner membrane</location>
        <topology evidence="1">Multi-pass membrane protein</topology>
    </subcellularLocation>
    <subcellularLocation>
        <location evidence="12">Cell membrane</location>
        <topology evidence="12">Multi-pass membrane protein</topology>
    </subcellularLocation>
</comment>
<dbReference type="OrthoDB" id="9776213at2"/>
<keyword evidence="16" id="KW-1185">Reference proteome</keyword>
<evidence type="ECO:0000256" key="5">
    <source>
        <dbReference type="ARBA" id="ARBA00022692"/>
    </source>
</evidence>
<organism evidence="15">
    <name type="scientific">Flexilinea flocculi</name>
    <dbReference type="NCBI Taxonomy" id="1678840"/>
    <lineage>
        <taxon>Bacteria</taxon>
        <taxon>Bacillati</taxon>
        <taxon>Chloroflexota</taxon>
        <taxon>Anaerolineae</taxon>
        <taxon>Anaerolineales</taxon>
        <taxon>Anaerolineaceae</taxon>
        <taxon>Flexilinea</taxon>
    </lineage>
</organism>
<evidence type="ECO:0000256" key="9">
    <source>
        <dbReference type="ARBA" id="ARBA00023136"/>
    </source>
</evidence>
<evidence type="ECO:0000256" key="3">
    <source>
        <dbReference type="ARBA" id="ARBA00022475"/>
    </source>
</evidence>
<feature type="region of interest" description="Disordered" evidence="13">
    <location>
        <begin position="1"/>
        <end position="22"/>
    </location>
</feature>
<dbReference type="PANTHER" id="PTHR43386">
    <property type="entry name" value="OLIGOPEPTIDE TRANSPORT SYSTEM PERMEASE PROTEIN APPC"/>
    <property type="match status" value="1"/>
</dbReference>
<evidence type="ECO:0000256" key="2">
    <source>
        <dbReference type="ARBA" id="ARBA00022448"/>
    </source>
</evidence>
<gene>
    <name evidence="15" type="ORF">ATC1_11214</name>
</gene>
<sequence>MAVDLSEAVKKSGNGGNPLSQKSESLTRDAIRRLLKNRAAVIGGIIIILLYLMMIFADKIAPYDYATQVLSEQNAVPPWLTKVFPVMESYAKPPVDNPNKYILGADYVGRDLLSRIIYGSRVSLIIAIIGPLISLIIGVLYGCIAGFFGGRVDNFMMRIVDILYAFPGLLFTILLMTFFRTALSKPDPGTFGEALSFLDNSLGGMLFIIIGIGLTAWETMARLTRGQVLSIKEKEFIEAARSIGSTDRRIMFKHILPNIIGPLVISETLAIPGYINTEAFLSFIGLGVNPPTPSWGSMISDGSKVVRTYPNQTIFPALMLALTMFAFNFLGDGLRDALDPQMRGKS</sequence>
<dbReference type="GO" id="GO:0005886">
    <property type="term" value="C:plasma membrane"/>
    <property type="evidence" value="ECO:0007669"/>
    <property type="project" value="UniProtKB-SubCell"/>
</dbReference>
<dbReference type="PATRIC" id="fig|1678840.3.peg.252"/>
<evidence type="ECO:0000256" key="6">
    <source>
        <dbReference type="ARBA" id="ARBA00022856"/>
    </source>
</evidence>
<evidence type="ECO:0000256" key="11">
    <source>
        <dbReference type="ARBA" id="ARBA00072251"/>
    </source>
</evidence>
<dbReference type="InterPro" id="IPR050366">
    <property type="entry name" value="BP-dependent_transpt_permease"/>
</dbReference>
<evidence type="ECO:0000256" key="4">
    <source>
        <dbReference type="ARBA" id="ARBA00022519"/>
    </source>
</evidence>
<keyword evidence="5 12" id="KW-0812">Transmembrane</keyword>
<dbReference type="GO" id="GO:0015833">
    <property type="term" value="P:peptide transport"/>
    <property type="evidence" value="ECO:0007669"/>
    <property type="project" value="UniProtKB-KW"/>
</dbReference>
<dbReference type="InterPro" id="IPR000515">
    <property type="entry name" value="MetI-like"/>
</dbReference>
<keyword evidence="8 12" id="KW-1133">Transmembrane helix</keyword>
<evidence type="ECO:0000256" key="7">
    <source>
        <dbReference type="ARBA" id="ARBA00022927"/>
    </source>
</evidence>
<evidence type="ECO:0000259" key="14">
    <source>
        <dbReference type="PROSITE" id="PS50928"/>
    </source>
</evidence>
<dbReference type="CDD" id="cd06261">
    <property type="entry name" value="TM_PBP2"/>
    <property type="match status" value="1"/>
</dbReference>
<proteinExistence type="inferred from homology"/>
<feature type="transmembrane region" description="Helical" evidence="12">
    <location>
        <begin position="255"/>
        <end position="275"/>
    </location>
</feature>
<dbReference type="EMBL" id="DF968179">
    <property type="protein sequence ID" value="GAP39287.1"/>
    <property type="molecule type" value="Genomic_DNA"/>
</dbReference>
<feature type="transmembrane region" description="Helical" evidence="12">
    <location>
        <begin position="195"/>
        <end position="217"/>
    </location>
</feature>
<dbReference type="InterPro" id="IPR035906">
    <property type="entry name" value="MetI-like_sf"/>
</dbReference>
<dbReference type="GO" id="GO:0015031">
    <property type="term" value="P:protein transport"/>
    <property type="evidence" value="ECO:0007669"/>
    <property type="project" value="UniProtKB-KW"/>
</dbReference>
<keyword evidence="6" id="KW-0571">Peptide transport</keyword>
<keyword evidence="2 12" id="KW-0813">Transport</keyword>
<feature type="transmembrane region" description="Helical" evidence="12">
    <location>
        <begin position="39"/>
        <end position="57"/>
    </location>
</feature>
<dbReference type="GO" id="GO:0055085">
    <property type="term" value="P:transmembrane transport"/>
    <property type="evidence" value="ECO:0007669"/>
    <property type="project" value="InterPro"/>
</dbReference>
<keyword evidence="3" id="KW-1003">Cell membrane</keyword>
<feature type="transmembrane region" description="Helical" evidence="12">
    <location>
        <begin position="314"/>
        <end position="334"/>
    </location>
</feature>
<feature type="transmembrane region" description="Helical" evidence="12">
    <location>
        <begin position="122"/>
        <end position="150"/>
    </location>
</feature>
<feature type="domain" description="ABC transmembrane type-1" evidence="14">
    <location>
        <begin position="120"/>
        <end position="331"/>
    </location>
</feature>
<name>A0A0K8P9G0_9CHLR</name>
<keyword evidence="7" id="KW-0653">Protein transport</keyword>
<dbReference type="Pfam" id="PF00528">
    <property type="entry name" value="BPD_transp_1"/>
    <property type="match status" value="1"/>
</dbReference>
<evidence type="ECO:0000256" key="12">
    <source>
        <dbReference type="RuleBase" id="RU363032"/>
    </source>
</evidence>
<evidence type="ECO:0000313" key="16">
    <source>
        <dbReference type="Proteomes" id="UP000053370"/>
    </source>
</evidence>
<feature type="transmembrane region" description="Helical" evidence="12">
    <location>
        <begin position="162"/>
        <end position="183"/>
    </location>
</feature>
<dbReference type="PANTHER" id="PTHR43386:SF2">
    <property type="entry name" value="OLIGOPEPTIDE TRANSPORT SYSTEM PERMEASE PROTEIN OPPC"/>
    <property type="match status" value="1"/>
</dbReference>
<dbReference type="STRING" id="1678840.ATC1_11214"/>
<keyword evidence="9 12" id="KW-0472">Membrane</keyword>
<reference evidence="15" key="1">
    <citation type="journal article" date="2015" name="Genome Announc.">
        <title>Draft Genome Sequence of Anaerolineae Strain TC1, a Novel Isolate from a Methanogenic Wastewater Treatment System.</title>
        <authorList>
            <person name="Matsuura N."/>
            <person name="Tourlousse D.M."/>
            <person name="Sun L."/>
            <person name="Toyonaga M."/>
            <person name="Kuroda K."/>
            <person name="Ohashi A."/>
            <person name="Cruz R."/>
            <person name="Yamaguchi T."/>
            <person name="Sekiguchi Y."/>
        </authorList>
    </citation>
    <scope>NUCLEOTIDE SEQUENCE [LARGE SCALE GENOMIC DNA]</scope>
    <source>
        <strain evidence="15">TC1</strain>
    </source>
</reference>
<evidence type="ECO:0000256" key="10">
    <source>
        <dbReference type="ARBA" id="ARBA00024202"/>
    </source>
</evidence>
<evidence type="ECO:0000313" key="15">
    <source>
        <dbReference type="EMBL" id="GAP39287.1"/>
    </source>
</evidence>
<dbReference type="Pfam" id="PF12911">
    <property type="entry name" value="OppC_N"/>
    <property type="match status" value="1"/>
</dbReference>
<dbReference type="PROSITE" id="PS50928">
    <property type="entry name" value="ABC_TM1"/>
    <property type="match status" value="1"/>
</dbReference>
<evidence type="ECO:0000256" key="8">
    <source>
        <dbReference type="ARBA" id="ARBA00022989"/>
    </source>
</evidence>
<evidence type="ECO:0000256" key="13">
    <source>
        <dbReference type="SAM" id="MobiDB-lite"/>
    </source>
</evidence>
<dbReference type="SUPFAM" id="SSF161098">
    <property type="entry name" value="MetI-like"/>
    <property type="match status" value="1"/>
</dbReference>
<evidence type="ECO:0000256" key="1">
    <source>
        <dbReference type="ARBA" id="ARBA00004429"/>
    </source>
</evidence>
<protein>
    <recommendedName>
        <fullName evidence="11">Oligopeptide transport system permease protein OppC</fullName>
    </recommendedName>
</protein>
<dbReference type="Proteomes" id="UP000053370">
    <property type="component" value="Unassembled WGS sequence"/>
</dbReference>
<dbReference type="InterPro" id="IPR025966">
    <property type="entry name" value="OppC_N"/>
</dbReference>
<comment type="similarity">
    <text evidence="10">Belongs to the binding-protein-dependent transport system permease family. OppBC subfamily.</text>
</comment>
<accession>A0A0K8P9G0</accession>